<protein>
    <submittedName>
        <fullName evidence="2">(spotted green pufferfish) hypothetical protein</fullName>
    </submittedName>
</protein>
<sequence length="119" mass="12944">QPSFVRECPGRRRGPARAPAAAGGADAERGAAARRGRAAVRGQGLRQAVFERPVQRGHRQLCVFPRLGRGPVPTLRRAIQVQSAHTHTHTLSHTHIHARARNKAHIHQAGVCVLCRAVQ</sequence>
<dbReference type="AlphaFoldDB" id="Q4TI42"/>
<comment type="caution">
    <text evidence="2">The sequence shown here is derived from an EMBL/GenBank/DDBJ whole genome shotgun (WGS) entry which is preliminary data.</text>
</comment>
<feature type="region of interest" description="Disordered" evidence="1">
    <location>
        <begin position="1"/>
        <end position="42"/>
    </location>
</feature>
<name>Q4TI42_TETNG</name>
<dbReference type="EMBL" id="CAAE01002416">
    <property type="protein sequence ID" value="CAF87440.1"/>
    <property type="molecule type" value="Genomic_DNA"/>
</dbReference>
<evidence type="ECO:0000256" key="1">
    <source>
        <dbReference type="SAM" id="MobiDB-lite"/>
    </source>
</evidence>
<organism evidence="2">
    <name type="scientific">Tetraodon nigroviridis</name>
    <name type="common">Spotted green pufferfish</name>
    <name type="synonym">Chelonodon nigroviridis</name>
    <dbReference type="NCBI Taxonomy" id="99883"/>
    <lineage>
        <taxon>Eukaryota</taxon>
        <taxon>Metazoa</taxon>
        <taxon>Chordata</taxon>
        <taxon>Craniata</taxon>
        <taxon>Vertebrata</taxon>
        <taxon>Euteleostomi</taxon>
        <taxon>Actinopterygii</taxon>
        <taxon>Neopterygii</taxon>
        <taxon>Teleostei</taxon>
        <taxon>Neoteleostei</taxon>
        <taxon>Acanthomorphata</taxon>
        <taxon>Eupercaria</taxon>
        <taxon>Tetraodontiformes</taxon>
        <taxon>Tetradontoidea</taxon>
        <taxon>Tetraodontidae</taxon>
        <taxon>Tetraodon</taxon>
    </lineage>
</organism>
<accession>Q4TI42</accession>
<reference evidence="2" key="2">
    <citation type="submission" date="2004-02" db="EMBL/GenBank/DDBJ databases">
        <authorList>
            <consortium name="Genoscope"/>
            <consortium name="Whitehead Institute Centre for Genome Research"/>
        </authorList>
    </citation>
    <scope>NUCLEOTIDE SEQUENCE</scope>
</reference>
<dbReference type="KEGG" id="tng:GSTEN00000140G001"/>
<feature type="non-terminal residue" evidence="2">
    <location>
        <position position="1"/>
    </location>
</feature>
<feature type="compositionally biased region" description="Low complexity" evidence="1">
    <location>
        <begin position="16"/>
        <end position="25"/>
    </location>
</feature>
<reference evidence="2" key="1">
    <citation type="journal article" date="2004" name="Nature">
        <title>Genome duplication in the teleost fish Tetraodon nigroviridis reveals the early vertebrate proto-karyotype.</title>
        <authorList>
            <person name="Jaillon O."/>
            <person name="Aury J.-M."/>
            <person name="Brunet F."/>
            <person name="Petit J.-L."/>
            <person name="Stange-Thomann N."/>
            <person name="Mauceli E."/>
            <person name="Bouneau L."/>
            <person name="Fischer C."/>
            <person name="Ozouf-Costaz C."/>
            <person name="Bernot A."/>
            <person name="Nicaud S."/>
            <person name="Jaffe D."/>
            <person name="Fisher S."/>
            <person name="Lutfalla G."/>
            <person name="Dossat C."/>
            <person name="Segurens B."/>
            <person name="Dasilva C."/>
            <person name="Salanoubat M."/>
            <person name="Levy M."/>
            <person name="Boudet N."/>
            <person name="Castellano S."/>
            <person name="Anthouard V."/>
            <person name="Jubin C."/>
            <person name="Castelli V."/>
            <person name="Katinka M."/>
            <person name="Vacherie B."/>
            <person name="Biemont C."/>
            <person name="Skalli Z."/>
            <person name="Cattolico L."/>
            <person name="Poulain J."/>
            <person name="De Berardinis V."/>
            <person name="Cruaud C."/>
            <person name="Duprat S."/>
            <person name="Brottier P."/>
            <person name="Coutanceau J.-P."/>
            <person name="Gouzy J."/>
            <person name="Parra G."/>
            <person name="Lardier G."/>
            <person name="Chapple C."/>
            <person name="McKernan K.J."/>
            <person name="McEwan P."/>
            <person name="Bosak S."/>
            <person name="Kellis M."/>
            <person name="Volff J.-N."/>
            <person name="Guigo R."/>
            <person name="Zody M.C."/>
            <person name="Mesirov J."/>
            <person name="Lindblad-Toh K."/>
            <person name="Birren B."/>
            <person name="Nusbaum C."/>
            <person name="Kahn D."/>
            <person name="Robinson-Rechavi M."/>
            <person name="Laudet V."/>
            <person name="Schachter V."/>
            <person name="Quetier F."/>
            <person name="Saurin W."/>
            <person name="Scarpelli C."/>
            <person name="Wincker P."/>
            <person name="Lander E.S."/>
            <person name="Weissenbach J."/>
            <person name="Roest Crollius H."/>
        </authorList>
    </citation>
    <scope>NUCLEOTIDE SEQUENCE [LARGE SCALE GENOMIC DNA]</scope>
</reference>
<evidence type="ECO:0000313" key="2">
    <source>
        <dbReference type="EMBL" id="CAF87440.1"/>
    </source>
</evidence>
<gene>
    <name evidence="2" type="ORF">GSTENG00000140001</name>
</gene>
<proteinExistence type="predicted"/>